<reference evidence="7 8" key="1">
    <citation type="journal article" date="2024" name="Arch. Microbiol.">
        <title>Corallococcus caeni sp. nov., a novel myxobacterium isolated from activated sludge.</title>
        <authorList>
            <person name="Tomita S."/>
            <person name="Nakai R."/>
            <person name="Kuroda K."/>
            <person name="Kurashita H."/>
            <person name="Hatamoto M."/>
            <person name="Yamaguchi T."/>
            <person name="Narihiro T."/>
        </authorList>
    </citation>
    <scope>NUCLEOTIDE SEQUENCE [LARGE SCALE GENOMIC DNA]</scope>
    <source>
        <strain evidence="7 8">NO1</strain>
    </source>
</reference>
<keyword evidence="4 6" id="KW-1133">Transmembrane helix</keyword>
<feature type="transmembrane region" description="Helical" evidence="6">
    <location>
        <begin position="291"/>
        <end position="311"/>
    </location>
</feature>
<dbReference type="Proteomes" id="UP001342631">
    <property type="component" value="Unassembled WGS sequence"/>
</dbReference>
<comment type="caution">
    <text evidence="7">The sequence shown here is derived from an EMBL/GenBank/DDBJ whole genome shotgun (WGS) entry which is preliminary data.</text>
</comment>
<evidence type="ECO:0000256" key="3">
    <source>
        <dbReference type="ARBA" id="ARBA00022692"/>
    </source>
</evidence>
<sequence length="369" mass="40177">MLRHLPRGAAKRILFEAIPFRGRRRMEGTRAEPIPTLEEPLEVPAKRRRGWWIPGVLMLVALLAFILTRHSEEQHFLELVREARPAWLLVAAACQVGTYLCVSGIWWVVLHRARVKTSLWSLARLSLMKLAFDQVIPTGGVGGSLLVGRGLRRKGASPGTAAGAVLLTVLCFYVAQALGVGVSLFFLWRRSELNEWIQWLVTAFGVVALIIPLAILWATRHREWKPGRFARRIPALGAMLKAIAEVPPGMLLNPGLLARGVVLQLGVYVLDAATLGTLLRAMGQDVPLSTVFVSFMVASMAETVSIIPGGVGTYEAASVGMLNLFGVPVEAALAGTLLLRGFTLWLPLLPGLYLLRHTFRSPAPGGQAG</sequence>
<evidence type="ECO:0000256" key="4">
    <source>
        <dbReference type="ARBA" id="ARBA00022989"/>
    </source>
</evidence>
<name>A0ABQ6QY15_9BACT</name>
<evidence type="ECO:0000256" key="5">
    <source>
        <dbReference type="ARBA" id="ARBA00023136"/>
    </source>
</evidence>
<keyword evidence="3 6" id="KW-0812">Transmembrane</keyword>
<keyword evidence="5 6" id="KW-0472">Membrane</keyword>
<evidence type="ECO:0000256" key="1">
    <source>
        <dbReference type="ARBA" id="ARBA00004651"/>
    </source>
</evidence>
<dbReference type="EMBL" id="BTTX01000005">
    <property type="protein sequence ID" value="GMU08922.1"/>
    <property type="molecule type" value="Genomic_DNA"/>
</dbReference>
<proteinExistence type="predicted"/>
<evidence type="ECO:0000256" key="6">
    <source>
        <dbReference type="SAM" id="Phobius"/>
    </source>
</evidence>
<organism evidence="7 8">
    <name type="scientific">Corallococcus caeni</name>
    <dbReference type="NCBI Taxonomy" id="3082388"/>
    <lineage>
        <taxon>Bacteria</taxon>
        <taxon>Pseudomonadati</taxon>
        <taxon>Myxococcota</taxon>
        <taxon>Myxococcia</taxon>
        <taxon>Myxococcales</taxon>
        <taxon>Cystobacterineae</taxon>
        <taxon>Myxococcaceae</taxon>
        <taxon>Corallococcus</taxon>
    </lineage>
</organism>
<keyword evidence="2" id="KW-1003">Cell membrane</keyword>
<dbReference type="Pfam" id="PF03706">
    <property type="entry name" value="LPG_synthase_TM"/>
    <property type="match status" value="1"/>
</dbReference>
<feature type="transmembrane region" description="Helical" evidence="6">
    <location>
        <begin position="50"/>
        <end position="67"/>
    </location>
</feature>
<gene>
    <name evidence="7" type="ORF">ASNO1_51750</name>
</gene>
<feature type="transmembrane region" description="Helical" evidence="6">
    <location>
        <begin position="130"/>
        <end position="151"/>
    </location>
</feature>
<dbReference type="InterPro" id="IPR022791">
    <property type="entry name" value="L-PG_synthase/AglD"/>
</dbReference>
<feature type="transmembrane region" description="Helical" evidence="6">
    <location>
        <begin position="331"/>
        <end position="355"/>
    </location>
</feature>
<feature type="transmembrane region" description="Helical" evidence="6">
    <location>
        <begin position="87"/>
        <end position="109"/>
    </location>
</feature>
<dbReference type="NCBIfam" id="TIGR00374">
    <property type="entry name" value="flippase-like domain"/>
    <property type="match status" value="1"/>
</dbReference>
<accession>A0ABQ6QY15</accession>
<dbReference type="PANTHER" id="PTHR39087">
    <property type="entry name" value="UPF0104 MEMBRANE PROTEIN MJ1595"/>
    <property type="match status" value="1"/>
</dbReference>
<comment type="subcellular location">
    <subcellularLocation>
        <location evidence="1">Cell membrane</location>
        <topology evidence="1">Multi-pass membrane protein</topology>
    </subcellularLocation>
</comment>
<evidence type="ECO:0000313" key="7">
    <source>
        <dbReference type="EMBL" id="GMU08922.1"/>
    </source>
</evidence>
<evidence type="ECO:0000313" key="8">
    <source>
        <dbReference type="Proteomes" id="UP001342631"/>
    </source>
</evidence>
<dbReference type="PANTHER" id="PTHR39087:SF2">
    <property type="entry name" value="UPF0104 MEMBRANE PROTEIN MJ1595"/>
    <property type="match status" value="1"/>
</dbReference>
<evidence type="ECO:0000256" key="2">
    <source>
        <dbReference type="ARBA" id="ARBA00022475"/>
    </source>
</evidence>
<protein>
    <submittedName>
        <fullName evidence="7">Uncharacterized protein</fullName>
    </submittedName>
</protein>
<keyword evidence="8" id="KW-1185">Reference proteome</keyword>
<feature type="transmembrane region" description="Helical" evidence="6">
    <location>
        <begin position="163"/>
        <end position="187"/>
    </location>
</feature>
<feature type="transmembrane region" description="Helical" evidence="6">
    <location>
        <begin position="199"/>
        <end position="219"/>
    </location>
</feature>